<gene>
    <name evidence="1" type="ORF">PflSS101_1676</name>
</gene>
<comment type="caution">
    <text evidence="1">The sequence shown here is derived from an EMBL/GenBank/DDBJ whole genome shotgun (WGS) entry which is preliminary data.</text>
</comment>
<name>I4KE88_9PSED</name>
<evidence type="ECO:0000313" key="1">
    <source>
        <dbReference type="EMBL" id="EIK63028.1"/>
    </source>
</evidence>
<accession>I4KE88</accession>
<reference evidence="1 2" key="1">
    <citation type="journal article" date="2012" name="PLoS Genet.">
        <title>Comparative Genomics of Plant-Associated Pseudomonas spp.: Insights into Diversity and Inheritance of Traits Involved in Multitrophic Interactions.</title>
        <authorList>
            <person name="Loper J.E."/>
            <person name="Hassan K.A."/>
            <person name="Mavrodi D.V."/>
            <person name="Davis E.W.II."/>
            <person name="Lim C.K."/>
            <person name="Shaffer B.T."/>
            <person name="Elbourne L.D."/>
            <person name="Stockwell V.O."/>
            <person name="Hartney S.L."/>
            <person name="Breakwell K."/>
            <person name="Henkels M.D."/>
            <person name="Tetu S.G."/>
            <person name="Rangel L.I."/>
            <person name="Kidarsa T.A."/>
            <person name="Wilson N.L."/>
            <person name="van de Mortel J.E."/>
            <person name="Song C."/>
            <person name="Blumhagen R."/>
            <person name="Radune D."/>
            <person name="Hostetler J.B."/>
            <person name="Brinkac L.M."/>
            <person name="Durkin A.S."/>
            <person name="Kluepfel D.A."/>
            <person name="Wechter W.P."/>
            <person name="Anderson A.J."/>
            <person name="Kim Y.C."/>
            <person name="Pierson L.S.III."/>
            <person name="Pierson E.A."/>
            <person name="Lindow S.E."/>
            <person name="Kobayashi D.Y."/>
            <person name="Raaijmakers J.M."/>
            <person name="Weller D.M."/>
            <person name="Thomashow L.S."/>
            <person name="Allen A.E."/>
            <person name="Paulsen I.T."/>
        </authorList>
    </citation>
    <scope>NUCLEOTIDE SEQUENCE [LARGE SCALE GENOMIC DNA]</scope>
    <source>
        <strain evidence="1 2">SS101</strain>
    </source>
</reference>
<proteinExistence type="predicted"/>
<dbReference type="EMBL" id="AHPN01000001">
    <property type="protein sequence ID" value="EIK63028.1"/>
    <property type="molecule type" value="Genomic_DNA"/>
</dbReference>
<dbReference type="AlphaFoldDB" id="I4KE88"/>
<evidence type="ECO:0000313" key="2">
    <source>
        <dbReference type="Proteomes" id="UP000003213"/>
    </source>
</evidence>
<sequence>MLLLALPPATIKFDVYGTPAYTDKLAALKIELEKIGMPYIGYPCSFMYRRGLFLILTTIRIRRVREPIRKSLLTGSSPISYIKFRSEALPVQAAPETPVEKALKDFNGWMLLSSQLTLEGPPPSAICPLCLGCSPKKLQPESLKTGLPVSKSSLCSINRSNLLRSWSMISRYFQKSD</sequence>
<dbReference type="HOGENOM" id="CLU_1516650_0_0_6"/>
<organism evidence="1 2">
    <name type="scientific">Pseudomonas lactis</name>
    <dbReference type="NCBI Taxonomy" id="1615674"/>
    <lineage>
        <taxon>Bacteria</taxon>
        <taxon>Pseudomonadati</taxon>
        <taxon>Pseudomonadota</taxon>
        <taxon>Gammaproteobacteria</taxon>
        <taxon>Pseudomonadales</taxon>
        <taxon>Pseudomonadaceae</taxon>
        <taxon>Pseudomonas</taxon>
    </lineage>
</organism>
<dbReference type="Proteomes" id="UP000003213">
    <property type="component" value="Chromosome"/>
</dbReference>
<protein>
    <submittedName>
        <fullName evidence="1">Uncharacterized protein</fullName>
    </submittedName>
</protein>